<evidence type="ECO:0000313" key="10">
    <source>
        <dbReference type="Proteomes" id="UP000811609"/>
    </source>
</evidence>
<comment type="subcellular location">
    <subcellularLocation>
        <location evidence="1">Membrane</location>
        <topology evidence="1">Multi-pass membrane protein</topology>
    </subcellularLocation>
</comment>
<sequence length="520" mass="56774">MKSETLTLVLVNLASIMERADESLLPGVYKEVGAALHTDPTGLGSLTLFRSIVQCSCYPLAAYLAMHYNRAHVIALGAFLWAAATFLVAISSTFFQVAVSRGLNGIGLAIVTPAIQSLVADSTEDSNRGTAFGWLQLTGNFGSIIGGLCSVLIASTSFMGIPGWRISFHLVGLISVVVGVLVRLFANDPNFSDTNRAQDRTQRKPFWSEIKDLIKEAKSVIRIPSFQIIVAQGVSGSFPWSALTFATMWLELIGFSHKTTAFLWTLFIIAGSLGGLFGGKMGDLLAKRFPNSGRIILSQISSGSAIPLAAILLLVLPDDPSTAFMHGLVLFIMGLSISWNAPATNNPIFAEIVPEKSRTSIYALDRSFETILASFAPPIVGILAQHVYGYKPVPKGSSDAVEIETDRENAVSLAKALYTAIGVPMAICCFIYSFLYCTYPRDRERARMQELIESEMQQVEGDNPPSREEYSEIHVSETKELNKERSDINIDFRGDEGLDLDDNDEKYLLSHQLTFSKMGE</sequence>
<dbReference type="PROSITE" id="PS50850">
    <property type="entry name" value="MFS"/>
    <property type="match status" value="1"/>
</dbReference>
<keyword evidence="3 7" id="KW-0812">Transmembrane</keyword>
<feature type="transmembrane region" description="Helical" evidence="7">
    <location>
        <begin position="73"/>
        <end position="95"/>
    </location>
</feature>
<evidence type="ECO:0000256" key="1">
    <source>
        <dbReference type="ARBA" id="ARBA00004141"/>
    </source>
</evidence>
<dbReference type="InterPro" id="IPR044770">
    <property type="entry name" value="MFS_spinster-like"/>
</dbReference>
<dbReference type="AlphaFoldDB" id="A0A8T1R239"/>
<evidence type="ECO:0000256" key="6">
    <source>
        <dbReference type="ARBA" id="ARBA00024338"/>
    </source>
</evidence>
<keyword evidence="2" id="KW-0813">Transport</keyword>
<dbReference type="InterPro" id="IPR011701">
    <property type="entry name" value="MFS"/>
</dbReference>
<keyword evidence="10" id="KW-1185">Reference proteome</keyword>
<keyword evidence="4 7" id="KW-1133">Transmembrane helix</keyword>
<feature type="transmembrane region" description="Helical" evidence="7">
    <location>
        <begin position="166"/>
        <end position="186"/>
    </location>
</feature>
<proteinExistence type="inferred from homology"/>
<organism evidence="9 10">
    <name type="scientific">Carya illinoinensis</name>
    <name type="common">Pecan</name>
    <dbReference type="NCBI Taxonomy" id="32201"/>
    <lineage>
        <taxon>Eukaryota</taxon>
        <taxon>Viridiplantae</taxon>
        <taxon>Streptophyta</taxon>
        <taxon>Embryophyta</taxon>
        <taxon>Tracheophyta</taxon>
        <taxon>Spermatophyta</taxon>
        <taxon>Magnoliopsida</taxon>
        <taxon>eudicotyledons</taxon>
        <taxon>Gunneridae</taxon>
        <taxon>Pentapetalae</taxon>
        <taxon>rosids</taxon>
        <taxon>fabids</taxon>
        <taxon>Fagales</taxon>
        <taxon>Juglandaceae</taxon>
        <taxon>Carya</taxon>
    </lineage>
</organism>
<feature type="domain" description="Major facilitator superfamily (MFS) profile" evidence="8">
    <location>
        <begin position="7"/>
        <end position="443"/>
    </location>
</feature>
<feature type="transmembrane region" description="Helical" evidence="7">
    <location>
        <begin position="101"/>
        <end position="120"/>
    </location>
</feature>
<feature type="transmembrane region" description="Helical" evidence="7">
    <location>
        <begin position="261"/>
        <end position="279"/>
    </location>
</feature>
<dbReference type="InterPro" id="IPR020846">
    <property type="entry name" value="MFS_dom"/>
</dbReference>
<feature type="transmembrane region" description="Helical" evidence="7">
    <location>
        <begin position="300"/>
        <end position="317"/>
    </location>
</feature>
<name>A0A8T1R239_CARIL</name>
<dbReference type="GO" id="GO:0016020">
    <property type="term" value="C:membrane"/>
    <property type="evidence" value="ECO:0007669"/>
    <property type="project" value="UniProtKB-SubCell"/>
</dbReference>
<evidence type="ECO:0000256" key="7">
    <source>
        <dbReference type="SAM" id="Phobius"/>
    </source>
</evidence>
<evidence type="ECO:0000256" key="4">
    <source>
        <dbReference type="ARBA" id="ARBA00022989"/>
    </source>
</evidence>
<protein>
    <recommendedName>
        <fullName evidence="8">Major facilitator superfamily (MFS) profile domain-containing protein</fullName>
    </recommendedName>
</protein>
<dbReference type="EMBL" id="CM031811">
    <property type="protein sequence ID" value="KAG6660956.1"/>
    <property type="molecule type" value="Genomic_DNA"/>
</dbReference>
<evidence type="ECO:0000313" key="9">
    <source>
        <dbReference type="EMBL" id="KAG6660956.1"/>
    </source>
</evidence>
<gene>
    <name evidence="9" type="ORF">CIPAW_03G141000</name>
</gene>
<accession>A0A8T1R239</accession>
<evidence type="ECO:0000259" key="8">
    <source>
        <dbReference type="PROSITE" id="PS50850"/>
    </source>
</evidence>
<evidence type="ECO:0000256" key="3">
    <source>
        <dbReference type="ARBA" id="ARBA00022692"/>
    </source>
</evidence>
<dbReference type="FunFam" id="1.20.1250.20:FF:000520">
    <property type="entry name" value="Major facilitator superfamily protein"/>
    <property type="match status" value="1"/>
</dbReference>
<feature type="transmembrane region" description="Helical" evidence="7">
    <location>
        <begin position="323"/>
        <end position="341"/>
    </location>
</feature>
<feature type="transmembrane region" description="Helical" evidence="7">
    <location>
        <begin position="368"/>
        <end position="388"/>
    </location>
</feature>
<dbReference type="CDD" id="cd17328">
    <property type="entry name" value="MFS_spinster_like"/>
    <property type="match status" value="1"/>
</dbReference>
<feature type="transmembrane region" description="Helical" evidence="7">
    <location>
        <begin position="132"/>
        <end position="154"/>
    </location>
</feature>
<evidence type="ECO:0000256" key="2">
    <source>
        <dbReference type="ARBA" id="ARBA00022448"/>
    </source>
</evidence>
<dbReference type="PANTHER" id="PTHR23505:SF52">
    <property type="entry name" value="MAJOR FACILITATOR SUPERFAMILY PROTEIN"/>
    <property type="match status" value="1"/>
</dbReference>
<keyword evidence="5 7" id="KW-0472">Membrane</keyword>
<dbReference type="PANTHER" id="PTHR23505">
    <property type="entry name" value="SPINSTER"/>
    <property type="match status" value="1"/>
</dbReference>
<dbReference type="Proteomes" id="UP000811609">
    <property type="component" value="Chromosome 3"/>
</dbReference>
<reference evidence="9" key="1">
    <citation type="submission" date="2020-12" db="EMBL/GenBank/DDBJ databases">
        <title>WGS assembly of Carya illinoinensis cv. Pawnee.</title>
        <authorList>
            <person name="Platts A."/>
            <person name="Shu S."/>
            <person name="Wright S."/>
            <person name="Barry K."/>
            <person name="Edger P."/>
            <person name="Pires J.C."/>
            <person name="Schmutz J."/>
        </authorList>
    </citation>
    <scope>NUCLEOTIDE SEQUENCE</scope>
    <source>
        <tissue evidence="9">Leaf</tissue>
    </source>
</reference>
<dbReference type="GO" id="GO:0022857">
    <property type="term" value="F:transmembrane transporter activity"/>
    <property type="evidence" value="ECO:0007669"/>
    <property type="project" value="InterPro"/>
</dbReference>
<comment type="similarity">
    <text evidence="6">Belongs to the major facilitator superfamily. Spinster (TC 2.A.1.49) family.</text>
</comment>
<evidence type="ECO:0000256" key="5">
    <source>
        <dbReference type="ARBA" id="ARBA00023136"/>
    </source>
</evidence>
<dbReference type="Pfam" id="PF07690">
    <property type="entry name" value="MFS_1"/>
    <property type="match status" value="1"/>
</dbReference>
<comment type="caution">
    <text evidence="9">The sequence shown here is derived from an EMBL/GenBank/DDBJ whole genome shotgun (WGS) entry which is preliminary data.</text>
</comment>
<feature type="transmembrane region" description="Helical" evidence="7">
    <location>
        <begin position="416"/>
        <end position="439"/>
    </location>
</feature>
<feature type="transmembrane region" description="Helical" evidence="7">
    <location>
        <begin position="228"/>
        <end position="249"/>
    </location>
</feature>